<dbReference type="FunFam" id="1.10.287.110:FF:000059">
    <property type="entry name" value="dnaJ homolog subfamily C member 17"/>
    <property type="match status" value="1"/>
</dbReference>
<feature type="coiled-coil region" evidence="9">
    <location>
        <begin position="79"/>
        <end position="139"/>
    </location>
</feature>
<evidence type="ECO:0000256" key="1">
    <source>
        <dbReference type="ARBA" id="ARBA00004123"/>
    </source>
</evidence>
<dbReference type="InterPro" id="IPR036869">
    <property type="entry name" value="J_dom_sf"/>
</dbReference>
<dbReference type="InterPro" id="IPR052094">
    <property type="entry name" value="Pre-mRNA-splicing_ERAD"/>
</dbReference>
<comment type="function">
    <text evidence="7">May negatively affect PAX8-induced thyroglobulin/TG transcription.</text>
</comment>
<dbReference type="Pfam" id="PF00226">
    <property type="entry name" value="DnaJ"/>
    <property type="match status" value="1"/>
</dbReference>
<dbReference type="PANTHER" id="PTHR44313">
    <property type="entry name" value="DNAJ HOMOLOG SUBFAMILY C MEMBER 17"/>
    <property type="match status" value="1"/>
</dbReference>
<keyword evidence="3" id="KW-0963">Cytoplasm</keyword>
<evidence type="ECO:0000313" key="11">
    <source>
        <dbReference type="Proteomes" id="UP000694925"/>
    </source>
</evidence>
<dbReference type="CDD" id="cd06257">
    <property type="entry name" value="DnaJ"/>
    <property type="match status" value="1"/>
</dbReference>
<dbReference type="KEGG" id="ccal:108626777"/>
<dbReference type="GO" id="GO:0005737">
    <property type="term" value="C:cytoplasm"/>
    <property type="evidence" value="ECO:0007669"/>
    <property type="project" value="UniProtKB-SubCell"/>
</dbReference>
<sequence length="324" mass="37440">MEKMESLMEIDLYELIGVEQSASTQEIKKAYRKKALSCHPDKNPNNPRANELFHELSHALEILTDTSARAAYDKVLNARLQAKLRIKEFDAKRRKLKEDLEAREDAYRRSTTADFKSDKEKLQAEIDRLQKEGSKQLKEEIELMQKHFQDQLNTSLKESEVDNGSFKIRVKWKTDKNQSNDIYNYDTLHRIFSKYGDINALIVSPTGKGSALVEYQNKSDAVSINRLITRNNIFLIIICYIQELAVSVEVGFAQNPLKLQKLWSTVKESATFKMGASYSDNNIPRKEQVNQRMSDSEFELSVLRNLRKAEELKRSGQLHTTENT</sequence>
<evidence type="ECO:0000256" key="9">
    <source>
        <dbReference type="SAM" id="Coils"/>
    </source>
</evidence>
<protein>
    <recommendedName>
        <fullName evidence="8">DnaJ homolog subfamily C member 17</fullName>
    </recommendedName>
</protein>
<evidence type="ECO:0000256" key="8">
    <source>
        <dbReference type="ARBA" id="ARBA00074360"/>
    </source>
</evidence>
<evidence type="ECO:0000313" key="12">
    <source>
        <dbReference type="RefSeq" id="XP_017883129.1"/>
    </source>
</evidence>
<feature type="domain" description="J" evidence="10">
    <location>
        <begin position="11"/>
        <end position="76"/>
    </location>
</feature>
<gene>
    <name evidence="12" type="primary">LOC108626777</name>
</gene>
<evidence type="ECO:0000256" key="5">
    <source>
        <dbReference type="ARBA" id="ARBA00023186"/>
    </source>
</evidence>
<evidence type="ECO:0000256" key="4">
    <source>
        <dbReference type="ARBA" id="ARBA00022884"/>
    </source>
</evidence>
<proteinExistence type="predicted"/>
<dbReference type="Gene3D" id="3.30.70.330">
    <property type="match status" value="1"/>
</dbReference>
<accession>A0AAJ7J3A7</accession>
<reference evidence="12" key="1">
    <citation type="submission" date="2025-08" db="UniProtKB">
        <authorList>
            <consortium name="RefSeq"/>
        </authorList>
    </citation>
    <scope>IDENTIFICATION</scope>
    <source>
        <tissue evidence="12">Whole body</tissue>
    </source>
</reference>
<dbReference type="GO" id="GO:0005681">
    <property type="term" value="C:spliceosomal complex"/>
    <property type="evidence" value="ECO:0007669"/>
    <property type="project" value="TreeGrafter"/>
</dbReference>
<dbReference type="CDD" id="cd12429">
    <property type="entry name" value="RRM_DNAJC17"/>
    <property type="match status" value="1"/>
</dbReference>
<keyword evidence="9" id="KW-0175">Coiled coil</keyword>
<name>A0AAJ7J3A7_9HYME</name>
<evidence type="ECO:0000256" key="6">
    <source>
        <dbReference type="ARBA" id="ARBA00023242"/>
    </source>
</evidence>
<keyword evidence="4" id="KW-0694">RNA-binding</keyword>
<dbReference type="PROSITE" id="PS50076">
    <property type="entry name" value="DNAJ_2"/>
    <property type="match status" value="1"/>
</dbReference>
<evidence type="ECO:0000256" key="2">
    <source>
        <dbReference type="ARBA" id="ARBA00004496"/>
    </source>
</evidence>
<dbReference type="InterPro" id="IPR035979">
    <property type="entry name" value="RBD_domain_sf"/>
</dbReference>
<dbReference type="Gene3D" id="1.10.287.110">
    <property type="entry name" value="DnaJ domain"/>
    <property type="match status" value="1"/>
</dbReference>
<dbReference type="InterPro" id="IPR001623">
    <property type="entry name" value="DnaJ_domain"/>
</dbReference>
<keyword evidence="6" id="KW-0539">Nucleus</keyword>
<evidence type="ECO:0000256" key="3">
    <source>
        <dbReference type="ARBA" id="ARBA00022490"/>
    </source>
</evidence>
<dbReference type="GO" id="GO:0000390">
    <property type="term" value="P:spliceosomal complex disassembly"/>
    <property type="evidence" value="ECO:0007669"/>
    <property type="project" value="TreeGrafter"/>
</dbReference>
<dbReference type="AlphaFoldDB" id="A0AAJ7J3A7"/>
<comment type="subcellular location">
    <subcellularLocation>
        <location evidence="2">Cytoplasm</location>
    </subcellularLocation>
    <subcellularLocation>
        <location evidence="1">Nucleus</location>
    </subcellularLocation>
</comment>
<dbReference type="SUPFAM" id="SSF54928">
    <property type="entry name" value="RNA-binding domain, RBD"/>
    <property type="match status" value="1"/>
</dbReference>
<dbReference type="Proteomes" id="UP000694925">
    <property type="component" value="Unplaced"/>
</dbReference>
<dbReference type="PRINTS" id="PR00625">
    <property type="entry name" value="JDOMAIN"/>
</dbReference>
<keyword evidence="11" id="KW-1185">Reference proteome</keyword>
<organism evidence="11 12">
    <name type="scientific">Ceratina calcarata</name>
    <dbReference type="NCBI Taxonomy" id="156304"/>
    <lineage>
        <taxon>Eukaryota</taxon>
        <taxon>Metazoa</taxon>
        <taxon>Ecdysozoa</taxon>
        <taxon>Arthropoda</taxon>
        <taxon>Hexapoda</taxon>
        <taxon>Insecta</taxon>
        <taxon>Pterygota</taxon>
        <taxon>Neoptera</taxon>
        <taxon>Endopterygota</taxon>
        <taxon>Hymenoptera</taxon>
        <taxon>Apocrita</taxon>
        <taxon>Aculeata</taxon>
        <taxon>Apoidea</taxon>
        <taxon>Anthophila</taxon>
        <taxon>Apidae</taxon>
        <taxon>Ceratina</taxon>
        <taxon>Zadontomerus</taxon>
    </lineage>
</organism>
<dbReference type="GO" id="GO:0003723">
    <property type="term" value="F:RNA binding"/>
    <property type="evidence" value="ECO:0007669"/>
    <property type="project" value="UniProtKB-KW"/>
</dbReference>
<dbReference type="InterPro" id="IPR000504">
    <property type="entry name" value="RRM_dom"/>
</dbReference>
<dbReference type="SUPFAM" id="SSF46565">
    <property type="entry name" value="Chaperone J-domain"/>
    <property type="match status" value="1"/>
</dbReference>
<evidence type="ECO:0000259" key="10">
    <source>
        <dbReference type="PROSITE" id="PS50076"/>
    </source>
</evidence>
<dbReference type="InterPro" id="IPR012677">
    <property type="entry name" value="Nucleotide-bd_a/b_plait_sf"/>
</dbReference>
<dbReference type="RefSeq" id="XP_017883129.1">
    <property type="nucleotide sequence ID" value="XM_018027640.2"/>
</dbReference>
<dbReference type="Pfam" id="PF00076">
    <property type="entry name" value="RRM_1"/>
    <property type="match status" value="1"/>
</dbReference>
<evidence type="ECO:0000256" key="7">
    <source>
        <dbReference type="ARBA" id="ARBA00053783"/>
    </source>
</evidence>
<dbReference type="InterPro" id="IPR034254">
    <property type="entry name" value="DNAJC17_RRM"/>
</dbReference>
<keyword evidence="5" id="KW-0143">Chaperone</keyword>
<dbReference type="GeneID" id="108626777"/>
<dbReference type="PANTHER" id="PTHR44313:SF1">
    <property type="entry name" value="DNAJ HOMOLOG SUBFAMILY C MEMBER 17"/>
    <property type="match status" value="1"/>
</dbReference>
<dbReference type="SMART" id="SM00271">
    <property type="entry name" value="DnaJ"/>
    <property type="match status" value="1"/>
</dbReference>